<evidence type="ECO:0000313" key="3">
    <source>
        <dbReference type="EMBL" id="PKI84052.1"/>
    </source>
</evidence>
<dbReference type="CDD" id="cd16279">
    <property type="entry name" value="metallo-hydrolase-like_MBL-fold"/>
    <property type="match status" value="1"/>
</dbReference>
<keyword evidence="1" id="KW-0472">Membrane</keyword>
<keyword evidence="1" id="KW-1133">Transmembrane helix</keyword>
<dbReference type="OrthoDB" id="341300at2759"/>
<dbReference type="InterPro" id="IPR002347">
    <property type="entry name" value="SDR_fam"/>
</dbReference>
<dbReference type="InterPro" id="IPR001279">
    <property type="entry name" value="Metallo-B-lactamas"/>
</dbReference>
<evidence type="ECO:0000259" key="2">
    <source>
        <dbReference type="Pfam" id="PF12706"/>
    </source>
</evidence>
<dbReference type="InterPro" id="IPR036291">
    <property type="entry name" value="NAD(P)-bd_dom_sf"/>
</dbReference>
<dbReference type="PANTHER" id="PTHR42663:SF6">
    <property type="entry name" value="HYDROLASE C777.06C-RELATED"/>
    <property type="match status" value="1"/>
</dbReference>
<dbReference type="AlphaFoldDB" id="A0A2N1JBZ8"/>
<reference evidence="3 4" key="1">
    <citation type="submission" date="2017-10" db="EMBL/GenBank/DDBJ databases">
        <title>A novel species of cold-tolerant Malassezia isolated from bats.</title>
        <authorList>
            <person name="Lorch J.M."/>
            <person name="Palmer J.M."/>
            <person name="Vanderwolf K.J."/>
            <person name="Schmidt K.Z."/>
            <person name="Verant M.L."/>
            <person name="Weller T.J."/>
            <person name="Blehert D.S."/>
        </authorList>
    </citation>
    <scope>NUCLEOTIDE SEQUENCE [LARGE SCALE GENOMIC DNA]</scope>
    <source>
        <strain evidence="3 4">NWHC:44797-103</strain>
    </source>
</reference>
<accession>A0A2N1JBZ8</accession>
<dbReference type="PANTHER" id="PTHR42663">
    <property type="entry name" value="HYDROLASE C777.06C-RELATED-RELATED"/>
    <property type="match status" value="1"/>
</dbReference>
<keyword evidence="4" id="KW-1185">Reference proteome</keyword>
<feature type="domain" description="Metallo-beta-lactamase" evidence="2">
    <location>
        <begin position="75"/>
        <end position="252"/>
    </location>
</feature>
<dbReference type="Pfam" id="PF12706">
    <property type="entry name" value="Lactamase_B_2"/>
    <property type="match status" value="1"/>
</dbReference>
<dbReference type="Gene3D" id="3.40.50.720">
    <property type="entry name" value="NAD(P)-binding Rossmann-like Domain"/>
    <property type="match status" value="1"/>
</dbReference>
<dbReference type="InterPro" id="IPR036866">
    <property type="entry name" value="RibonucZ/Hydroxyglut_hydro"/>
</dbReference>
<gene>
    <name evidence="3" type="ORF">MVES_002096</name>
</gene>
<dbReference type="Pfam" id="PF00106">
    <property type="entry name" value="adh_short"/>
    <property type="match status" value="1"/>
</dbReference>
<dbReference type="STRING" id="2020962.A0A2N1JBZ8"/>
<feature type="transmembrane region" description="Helical" evidence="1">
    <location>
        <begin position="356"/>
        <end position="380"/>
    </location>
</feature>
<evidence type="ECO:0000256" key="1">
    <source>
        <dbReference type="SAM" id="Phobius"/>
    </source>
</evidence>
<name>A0A2N1JBZ8_9BASI</name>
<protein>
    <recommendedName>
        <fullName evidence="2">Metallo-beta-lactamase domain-containing protein</fullName>
    </recommendedName>
</protein>
<dbReference type="EMBL" id="KZ454990">
    <property type="protein sequence ID" value="PKI84052.1"/>
    <property type="molecule type" value="Genomic_DNA"/>
</dbReference>
<evidence type="ECO:0000313" key="4">
    <source>
        <dbReference type="Proteomes" id="UP000232875"/>
    </source>
</evidence>
<organism evidence="3 4">
    <name type="scientific">Malassezia vespertilionis</name>
    <dbReference type="NCBI Taxonomy" id="2020962"/>
    <lineage>
        <taxon>Eukaryota</taxon>
        <taxon>Fungi</taxon>
        <taxon>Dikarya</taxon>
        <taxon>Basidiomycota</taxon>
        <taxon>Ustilaginomycotina</taxon>
        <taxon>Malasseziomycetes</taxon>
        <taxon>Malasseziales</taxon>
        <taxon>Malasseziaceae</taxon>
        <taxon>Malassezia</taxon>
    </lineage>
</organism>
<dbReference type="SUPFAM" id="SSF56281">
    <property type="entry name" value="Metallo-hydrolase/oxidoreductase"/>
    <property type="match status" value="1"/>
</dbReference>
<dbReference type="SUPFAM" id="SSF51735">
    <property type="entry name" value="NAD(P)-binding Rossmann-fold domains"/>
    <property type="match status" value="1"/>
</dbReference>
<sequence length="581" mass="63231">MSWDLKPRSQWLDRVVFLGTGTSSQVPAISCVTDGAAGTATCETCADALRPASKNRRGCTSAMVLGSASNEETCILIDCGKSFYESTLRYFPAHGLRRIDAVLLTHAHADAILGLDDLRSWTMGGVIQEHVDVYLTQECMDTVRHTFPYLIDKSFITGGGDVGALRWHIITADAPFSVGRYQVPVMPLPVEHGFAGKDKKPFECLGFRIDSMSYHRIPANTMQRIAGSTLYIVDGLKLSRHASHFSIPQAIVSSVELGALDIPPQLTLITDLTHRTEHYKTERQLQTVVHALDAYLAAHPDTDMHSPWWEHVWDPDSNERKEMLAPRQSAAIPPKTQPMHIAPIHLAFDGLEFTTLAAISMGLAIPAIVTTLAIVLAFWVRRRSTINSRESILDPSQERIVILGASTTDGIGAAIASRCLDRGAHRIMLVARRKQSLYEVKAALVAAQTTQSGRKRAEQIELVVANCSRNDDILHLEAAITHDFGGVDTLYIVFGAICTQPMLAIAGLDPLIGATSPQVSAQSLLEVRKAVQQSSDANLLGTALVLTALVPRLQTNSKSPYVAIINSVAGLIAAPTRALYL</sequence>
<proteinExistence type="predicted"/>
<keyword evidence="1" id="KW-0812">Transmembrane</keyword>
<dbReference type="Gene3D" id="3.60.15.10">
    <property type="entry name" value="Ribonuclease Z/Hydroxyacylglutathione hydrolase-like"/>
    <property type="match status" value="1"/>
</dbReference>
<dbReference type="Proteomes" id="UP000232875">
    <property type="component" value="Unassembled WGS sequence"/>
</dbReference>